<feature type="region of interest" description="Disordered" evidence="4">
    <location>
        <begin position="740"/>
        <end position="793"/>
    </location>
</feature>
<sequence length="1211" mass="123771">MVSQVIRFMGVAVKNCRFMKQLLAKIVILSIVFSTSMFANGNPIVFASTSPVITKIAAGYANTAALGQDGTVWTWGANGSGQLGDGTTLDSIVPVQVSNLSNVKDITTAGAYTLALKNDGTVWAWGSNYGGQLGDGTTTDSTVAVQVYGLSNVTAIAAGTDHAAALKSDGTVWTWGDNTLGGLGNGTVNNSSIPVQVSNLANVTAIAAGNGYTLALKNDGTVWAWGSNYDGELGTDQLDSHGSHIILSSLIPLQVPNLPTIQAIAAGGIFGAALAQDGTVWTWGNGGHGSFGIGASGTYTPVASGVSNVAAIAAGGAGGGFIVVRKNDNTVWAWGANGVGNLGNGTTIDSSVPVQVSGLSNVTAIAAGDSHGIAVEQDGSVWTWGSNTYGQLGYNPNGATSDNSYTPIKVAFPASTYVEPNDTMSQADSLDLNTLVTGTVGQDSQDWFKIVVPSDGSLLIKGAENGLPYGGPNLDYDLVDVNGNHYTAFNLNDVTPVNKATVQLESGTYYIHVYLDAAANTRYTLNTSFTPISNIQNVNTANGKVSVQFAPAFTGTPSVFSIETSPSASDFTVTQTINNGTPSNVAISGFNWDAANKLATFTIPNAEPTNADQSVAVSVSYHGEAPVAAPAYTVGATVAAVVYQPAAIQLTTSERSLTVNSTTTITGVVDDAYGKPVSNVNVHLSAEADNVDFPNSLNPVTVTTDNYGIFTSTFTAPSTPGTVTVTADAYGTTISNSVSITVTGSTSGSDTGNIPGNGGNSSSSSSSSGSNGGSSTTTSSAGTTTANSGGSAVSAGNLETLVNAVLGSNHSQSKTQTVAVTAAAASTDSTSPVAATIQDTDLQAAVQTSSANPTTFVMNIPAKQSQPVSLSLTANQVSTLKSANPADELVVTTANASLALPASVFQSAPAGASVQVSVTPSPQSKIVFQNAGTGATTVIGTPVSFEVNVVSGNTTHALTTTNTEITRSFLIDQAVDPGTSAVLYTEDGKTTYAVPATFTVNADGTTLVTVTRPGFSTYAVVSHSAHFADIAGSFAQSAIQTLADKLLIRGETSESFAPKANITRAEFAALVTRCLGLGADGSSSFSDVHAGDWYAQDIKAAYQAGLIHGMGDGTFHPNDFVTREDMAVMLAQAMQKLNLNSGGEQSRISYTDASVISAYALPAIKFVTGGGIMKGEFDRDGQAVFHPFAATTREQAAMVLYRLLQKAHIMN</sequence>
<evidence type="ECO:0000313" key="7">
    <source>
        <dbReference type="EMBL" id="UOF91687.1"/>
    </source>
</evidence>
<dbReference type="InterPro" id="IPR009091">
    <property type="entry name" value="RCC1/BLIP-II"/>
</dbReference>
<proteinExistence type="inferred from homology"/>
<dbReference type="Pfam" id="PF00415">
    <property type="entry name" value="RCC1"/>
    <property type="match status" value="2"/>
</dbReference>
<dbReference type="Pfam" id="PF00395">
    <property type="entry name" value="SLH"/>
    <property type="match status" value="2"/>
</dbReference>
<dbReference type="PROSITE" id="PS50012">
    <property type="entry name" value="RCC1_3"/>
    <property type="match status" value="6"/>
</dbReference>
<dbReference type="InterPro" id="IPR000408">
    <property type="entry name" value="Reg_chr_condens"/>
</dbReference>
<dbReference type="InterPro" id="IPR015217">
    <property type="entry name" value="Invasin_dom_3"/>
</dbReference>
<feature type="domain" description="Big-1" evidence="5">
    <location>
        <begin position="647"/>
        <end position="743"/>
    </location>
</feature>
<dbReference type="InterPro" id="IPR003344">
    <property type="entry name" value="Big_1_dom"/>
</dbReference>
<evidence type="ECO:0000256" key="1">
    <source>
        <dbReference type="ARBA" id="ARBA00010116"/>
    </source>
</evidence>
<keyword evidence="8" id="KW-1185">Reference proteome</keyword>
<feature type="domain" description="SLH" evidence="6">
    <location>
        <begin position="1022"/>
        <end position="1080"/>
    </location>
</feature>
<keyword evidence="2" id="KW-0344">Guanine-nucleotide releasing factor</keyword>
<dbReference type="InterPro" id="IPR013783">
    <property type="entry name" value="Ig-like_fold"/>
</dbReference>
<dbReference type="SUPFAM" id="SSF50985">
    <property type="entry name" value="RCC1/BLIP-II"/>
    <property type="match status" value="2"/>
</dbReference>
<feature type="domain" description="SLH" evidence="6">
    <location>
        <begin position="1147"/>
        <end position="1211"/>
    </location>
</feature>
<dbReference type="PROSITE" id="PS51272">
    <property type="entry name" value="SLH"/>
    <property type="match status" value="3"/>
</dbReference>
<accession>A0ABY4CQH6</accession>
<dbReference type="InterPro" id="IPR051553">
    <property type="entry name" value="Ran_GTPase-activating"/>
</dbReference>
<dbReference type="InterPro" id="IPR058923">
    <property type="entry name" value="RCC1-like_dom"/>
</dbReference>
<dbReference type="PROSITE" id="PS51127">
    <property type="entry name" value="BIG1"/>
    <property type="match status" value="1"/>
</dbReference>
<name>A0ABY4CQH6_9BACL</name>
<organism evidence="7 8">
    <name type="scientific">Fodinisporobacter ferrooxydans</name>
    <dbReference type="NCBI Taxonomy" id="2901836"/>
    <lineage>
        <taxon>Bacteria</taxon>
        <taxon>Bacillati</taxon>
        <taxon>Bacillota</taxon>
        <taxon>Bacilli</taxon>
        <taxon>Bacillales</taxon>
        <taxon>Alicyclobacillaceae</taxon>
        <taxon>Fodinisporobacter</taxon>
    </lineage>
</organism>
<feature type="compositionally biased region" description="Low complexity" evidence="4">
    <location>
        <begin position="740"/>
        <end position="753"/>
    </location>
</feature>
<keyword evidence="3" id="KW-0677">Repeat</keyword>
<evidence type="ECO:0000256" key="3">
    <source>
        <dbReference type="ARBA" id="ARBA00022737"/>
    </source>
</evidence>
<dbReference type="Gene3D" id="2.60.40.10">
    <property type="entry name" value="Immunoglobulins"/>
    <property type="match status" value="1"/>
</dbReference>
<dbReference type="Gene3D" id="2.60.120.380">
    <property type="match status" value="1"/>
</dbReference>
<dbReference type="RefSeq" id="WP_347438382.1">
    <property type="nucleotide sequence ID" value="NZ_CP089291.1"/>
</dbReference>
<protein>
    <submittedName>
        <fullName evidence="7">S-layer homology domain-containing protein</fullName>
    </submittedName>
</protein>
<dbReference type="SUPFAM" id="SSF89260">
    <property type="entry name" value="Collagen-binding domain"/>
    <property type="match status" value="1"/>
</dbReference>
<evidence type="ECO:0000259" key="6">
    <source>
        <dbReference type="PROSITE" id="PS51272"/>
    </source>
</evidence>
<dbReference type="InterPro" id="IPR008964">
    <property type="entry name" value="Invasin/intimin_cell_adhesion"/>
</dbReference>
<dbReference type="PANTHER" id="PTHR45982">
    <property type="entry name" value="REGULATOR OF CHROMOSOME CONDENSATION"/>
    <property type="match status" value="1"/>
</dbReference>
<dbReference type="EMBL" id="CP089291">
    <property type="protein sequence ID" value="UOF91687.1"/>
    <property type="molecule type" value="Genomic_DNA"/>
</dbReference>
<dbReference type="Pfam" id="PF09134">
    <property type="entry name" value="Invasin_D3"/>
    <property type="match status" value="1"/>
</dbReference>
<dbReference type="SUPFAM" id="SSF49373">
    <property type="entry name" value="Invasin/intimin cell-adhesion fragments"/>
    <property type="match status" value="1"/>
</dbReference>
<feature type="domain" description="SLH" evidence="6">
    <location>
        <begin position="1081"/>
        <end position="1144"/>
    </location>
</feature>
<feature type="compositionally biased region" description="Low complexity" evidence="4">
    <location>
        <begin position="760"/>
        <end position="793"/>
    </location>
</feature>
<reference evidence="7" key="1">
    <citation type="submission" date="2021-12" db="EMBL/GenBank/DDBJ databases">
        <title>Alicyclobacillaceae gen. nov., sp. nov., isolated from chalcocite enrichment system.</title>
        <authorList>
            <person name="Jiang Z."/>
        </authorList>
    </citation>
    <scope>NUCLEOTIDE SEQUENCE</scope>
    <source>
        <strain evidence="7">MYW30-H2</strain>
    </source>
</reference>
<dbReference type="PANTHER" id="PTHR45982:SF1">
    <property type="entry name" value="REGULATOR OF CHROMOSOME CONDENSATION"/>
    <property type="match status" value="1"/>
</dbReference>
<evidence type="ECO:0000313" key="8">
    <source>
        <dbReference type="Proteomes" id="UP000830167"/>
    </source>
</evidence>
<dbReference type="Proteomes" id="UP000830167">
    <property type="component" value="Chromosome"/>
</dbReference>
<dbReference type="PROSITE" id="PS00626">
    <property type="entry name" value="RCC1_2"/>
    <property type="match status" value="2"/>
</dbReference>
<dbReference type="SMART" id="SM00634">
    <property type="entry name" value="BID_1"/>
    <property type="match status" value="1"/>
</dbReference>
<dbReference type="Pfam" id="PF25390">
    <property type="entry name" value="WD40_RLD"/>
    <property type="match status" value="1"/>
</dbReference>
<evidence type="ECO:0000256" key="2">
    <source>
        <dbReference type="ARBA" id="ARBA00022658"/>
    </source>
</evidence>
<evidence type="ECO:0000259" key="5">
    <source>
        <dbReference type="PROSITE" id="PS51127"/>
    </source>
</evidence>
<evidence type="ECO:0000256" key="4">
    <source>
        <dbReference type="SAM" id="MobiDB-lite"/>
    </source>
</evidence>
<dbReference type="InterPro" id="IPR001119">
    <property type="entry name" value="SLH_dom"/>
</dbReference>
<dbReference type="Gene3D" id="2.130.10.30">
    <property type="entry name" value="Regulator of chromosome condensation 1/beta-lactamase-inhibitor protein II"/>
    <property type="match status" value="2"/>
</dbReference>
<comment type="similarity">
    <text evidence="1">Belongs to the intimin/invasin family.</text>
</comment>
<gene>
    <name evidence="7" type="ORF">LSG31_05405</name>
</gene>
<dbReference type="PRINTS" id="PR00633">
    <property type="entry name" value="RCCNDNSATION"/>
</dbReference>